<accession>A0ABP0JUN3</accession>
<name>A0ABP0JUN3_9DINO</name>
<keyword evidence="1 2" id="KW-0694">RNA-binding</keyword>
<feature type="region of interest" description="Disordered" evidence="3">
    <location>
        <begin position="200"/>
        <end position="250"/>
    </location>
</feature>
<evidence type="ECO:0000313" key="5">
    <source>
        <dbReference type="EMBL" id="CAK9017945.1"/>
    </source>
</evidence>
<dbReference type="InterPro" id="IPR050886">
    <property type="entry name" value="RNA-binding_reg"/>
</dbReference>
<evidence type="ECO:0000256" key="1">
    <source>
        <dbReference type="ARBA" id="ARBA00022884"/>
    </source>
</evidence>
<dbReference type="InterPro" id="IPR012677">
    <property type="entry name" value="Nucleotide-bd_a/b_plait_sf"/>
</dbReference>
<comment type="caution">
    <text evidence="5">The sequence shown here is derived from an EMBL/GenBank/DDBJ whole genome shotgun (WGS) entry which is preliminary data.</text>
</comment>
<feature type="domain" description="RRM" evidence="4">
    <location>
        <begin position="24"/>
        <end position="106"/>
    </location>
</feature>
<feature type="compositionally biased region" description="Basic residues" evidence="3">
    <location>
        <begin position="304"/>
        <end position="313"/>
    </location>
</feature>
<dbReference type="Gene3D" id="3.30.70.330">
    <property type="match status" value="2"/>
</dbReference>
<protein>
    <recommendedName>
        <fullName evidence="4">RRM domain-containing protein</fullName>
    </recommendedName>
</protein>
<dbReference type="PANTHER" id="PTHR48024:SF56">
    <property type="entry name" value="HETEROGENEOUS NUCLEAR RIBONUCLEOPROTEIN A0"/>
    <property type="match status" value="1"/>
</dbReference>
<reference evidence="5 6" key="1">
    <citation type="submission" date="2024-02" db="EMBL/GenBank/DDBJ databases">
        <authorList>
            <person name="Chen Y."/>
            <person name="Shah S."/>
            <person name="Dougan E. K."/>
            <person name="Thang M."/>
            <person name="Chan C."/>
        </authorList>
    </citation>
    <scope>NUCLEOTIDE SEQUENCE [LARGE SCALE GENOMIC DNA]</scope>
</reference>
<feature type="compositionally biased region" description="Pro residues" evidence="3">
    <location>
        <begin position="283"/>
        <end position="294"/>
    </location>
</feature>
<keyword evidence="6" id="KW-1185">Reference proteome</keyword>
<evidence type="ECO:0000259" key="4">
    <source>
        <dbReference type="PROSITE" id="PS50102"/>
    </source>
</evidence>
<feature type="compositionally biased region" description="Basic and acidic residues" evidence="3">
    <location>
        <begin position="200"/>
        <end position="222"/>
    </location>
</feature>
<dbReference type="InterPro" id="IPR035979">
    <property type="entry name" value="RBD_domain_sf"/>
</dbReference>
<evidence type="ECO:0000256" key="2">
    <source>
        <dbReference type="PROSITE-ProRule" id="PRU00176"/>
    </source>
</evidence>
<dbReference type="InterPro" id="IPR000504">
    <property type="entry name" value="RRM_dom"/>
</dbReference>
<feature type="compositionally biased region" description="Pro residues" evidence="3">
    <location>
        <begin position="224"/>
        <end position="241"/>
    </location>
</feature>
<organism evidence="5 6">
    <name type="scientific">Durusdinium trenchii</name>
    <dbReference type="NCBI Taxonomy" id="1381693"/>
    <lineage>
        <taxon>Eukaryota</taxon>
        <taxon>Sar</taxon>
        <taxon>Alveolata</taxon>
        <taxon>Dinophyceae</taxon>
        <taxon>Suessiales</taxon>
        <taxon>Symbiodiniaceae</taxon>
        <taxon>Durusdinium</taxon>
    </lineage>
</organism>
<dbReference type="SMART" id="SM00360">
    <property type="entry name" value="RRM"/>
    <property type="match status" value="2"/>
</dbReference>
<evidence type="ECO:0000313" key="6">
    <source>
        <dbReference type="Proteomes" id="UP001642484"/>
    </source>
</evidence>
<dbReference type="Pfam" id="PF00076">
    <property type="entry name" value="RRM_1"/>
    <property type="match status" value="2"/>
</dbReference>
<dbReference type="Proteomes" id="UP001642484">
    <property type="component" value="Unassembled WGS sequence"/>
</dbReference>
<evidence type="ECO:0000256" key="3">
    <source>
        <dbReference type="SAM" id="MobiDB-lite"/>
    </source>
</evidence>
<dbReference type="SUPFAM" id="SSF54928">
    <property type="entry name" value="RNA-binding domain, RBD"/>
    <property type="match status" value="2"/>
</dbReference>
<feature type="region of interest" description="Disordered" evidence="3">
    <location>
        <begin position="283"/>
        <end position="313"/>
    </location>
</feature>
<feature type="domain" description="RRM" evidence="4">
    <location>
        <begin position="120"/>
        <end position="198"/>
    </location>
</feature>
<dbReference type="PROSITE" id="PS50102">
    <property type="entry name" value="RRM"/>
    <property type="match status" value="2"/>
</dbReference>
<sequence>MLKAKEANCSDSERVGYKMPGSETKVYVGNLSHSTTKESLEDHFSHYGEISECVVMMDKASGRSRGFGFVTFTTSHAMDAAVRATHEIDGANVNCKRAVRETRGGKHDDGGGNSGMYNAVKIFVGGLPASCDLVKLKEHFGQFGEIQDAVVMMDAETQRHRGFGFVTFKDSKGVEAALANDKGNQIDKKWVEVKRCMPQEVMRARESGGRQDDRRDDDRRDGPMPYPPPGHPPPGYYPPPGAYGGYPGYPPPAYGGYPYGGGYGYPPPPPDYYAAYGYPPPQGYPYGGYPPPMPTARSEDQSRSRSRRRRRRA</sequence>
<gene>
    <name evidence="5" type="ORF">CCMP2556_LOCUS13065</name>
</gene>
<dbReference type="EMBL" id="CAXAMN010006546">
    <property type="protein sequence ID" value="CAK9017945.1"/>
    <property type="molecule type" value="Genomic_DNA"/>
</dbReference>
<dbReference type="PANTHER" id="PTHR48024">
    <property type="entry name" value="GEO13361P1-RELATED"/>
    <property type="match status" value="1"/>
</dbReference>
<proteinExistence type="predicted"/>